<dbReference type="InterPro" id="IPR003607">
    <property type="entry name" value="HD/PDEase_dom"/>
</dbReference>
<dbReference type="GO" id="GO:0040040">
    <property type="term" value="P:thermosensory behavior"/>
    <property type="evidence" value="ECO:0007669"/>
    <property type="project" value="UniProtKB-ARBA"/>
</dbReference>
<dbReference type="GO" id="GO:0004115">
    <property type="term" value="F:3',5'-cyclic-AMP phosphodiesterase activity"/>
    <property type="evidence" value="ECO:0007669"/>
    <property type="project" value="UniProtKB-EC"/>
</dbReference>
<dbReference type="PANTHER" id="PTHR11347">
    <property type="entry name" value="CYCLIC NUCLEOTIDE PHOSPHODIESTERASE"/>
    <property type="match status" value="1"/>
</dbReference>
<feature type="binding site" evidence="10">
    <location>
        <position position="316"/>
    </location>
    <ligand>
        <name>AMP</name>
        <dbReference type="ChEBI" id="CHEBI:456215"/>
    </ligand>
</feature>
<dbReference type="GO" id="GO:0007619">
    <property type="term" value="P:courtship behavior"/>
    <property type="evidence" value="ECO:0007669"/>
    <property type="project" value="UniProtKB-ARBA"/>
</dbReference>
<dbReference type="GO" id="GO:0007623">
    <property type="term" value="P:circadian rhythm"/>
    <property type="evidence" value="ECO:0007669"/>
    <property type="project" value="UniProtKB-ARBA"/>
</dbReference>
<dbReference type="InterPro" id="IPR002073">
    <property type="entry name" value="PDEase_catalytic_dom"/>
</dbReference>
<feature type="compositionally biased region" description="Polar residues" evidence="12">
    <location>
        <begin position="1"/>
        <end position="12"/>
    </location>
</feature>
<feature type="binding site" evidence="11">
    <location>
        <position position="111"/>
    </location>
    <ligand>
        <name>Zn(2+)</name>
        <dbReference type="ChEBI" id="CHEBI:29105"/>
        <label>1</label>
    </ligand>
</feature>
<dbReference type="OrthoDB" id="189220at2759"/>
<feature type="active site" description="Proton donor" evidence="9">
    <location>
        <position position="107"/>
    </location>
</feature>
<dbReference type="SUPFAM" id="SSF109604">
    <property type="entry name" value="HD-domain/PDEase-like"/>
    <property type="match status" value="1"/>
</dbReference>
<dbReference type="Pfam" id="PF00233">
    <property type="entry name" value="PDEase_I"/>
    <property type="match status" value="1"/>
</dbReference>
<keyword evidence="15" id="KW-1185">Reference proteome</keyword>
<dbReference type="GO" id="GO:0001661">
    <property type="term" value="P:conditioned taste aversion"/>
    <property type="evidence" value="ECO:0007669"/>
    <property type="project" value="UniProtKB-ARBA"/>
</dbReference>
<dbReference type="InterPro" id="IPR023088">
    <property type="entry name" value="PDEase"/>
</dbReference>
<evidence type="ECO:0000256" key="2">
    <source>
        <dbReference type="ARBA" id="ARBA00012276"/>
    </source>
</evidence>
<feature type="binding site" evidence="11">
    <location>
        <position position="148"/>
    </location>
    <ligand>
        <name>Zn(2+)</name>
        <dbReference type="ChEBI" id="CHEBI:29105"/>
        <label>1</label>
    </ligand>
</feature>
<feature type="binding site" evidence="11">
    <location>
        <position position="148"/>
    </location>
    <ligand>
        <name>Zn(2+)</name>
        <dbReference type="ChEBI" id="CHEBI:29105"/>
        <label>2</label>
    </ligand>
</feature>
<gene>
    <name evidence="14" type="ORF">ONB1V03_LOCUS11922</name>
</gene>
<dbReference type="SMART" id="SM00471">
    <property type="entry name" value="HDc"/>
    <property type="match status" value="1"/>
</dbReference>
<evidence type="ECO:0000256" key="9">
    <source>
        <dbReference type="PIRSR" id="PIRSR623088-1"/>
    </source>
</evidence>
<comment type="cofactor">
    <cofactor evidence="1">
        <name>a divalent metal cation</name>
        <dbReference type="ChEBI" id="CHEBI:60240"/>
    </cofactor>
</comment>
<evidence type="ECO:0000256" key="4">
    <source>
        <dbReference type="ARBA" id="ARBA00022801"/>
    </source>
</evidence>
<evidence type="ECO:0000256" key="11">
    <source>
        <dbReference type="PIRSR" id="PIRSR623088-3"/>
    </source>
</evidence>
<dbReference type="EMBL" id="OC924075">
    <property type="protein sequence ID" value="CAD7655279.1"/>
    <property type="molecule type" value="Genomic_DNA"/>
</dbReference>
<dbReference type="GO" id="GO:0008355">
    <property type="term" value="P:olfactory learning"/>
    <property type="evidence" value="ECO:0007669"/>
    <property type="project" value="UniProtKB-ARBA"/>
</dbReference>
<dbReference type="GO" id="GO:0045202">
    <property type="term" value="C:synapse"/>
    <property type="evidence" value="ECO:0007669"/>
    <property type="project" value="GOC"/>
</dbReference>
<feature type="region of interest" description="Disordered" evidence="12">
    <location>
        <begin position="391"/>
        <end position="410"/>
    </location>
</feature>
<evidence type="ECO:0000256" key="6">
    <source>
        <dbReference type="ARBA" id="ARBA00053071"/>
    </source>
</evidence>
<feature type="binding site" evidence="11">
    <location>
        <position position="265"/>
    </location>
    <ligand>
        <name>Zn(2+)</name>
        <dbReference type="ChEBI" id="CHEBI:29105"/>
        <label>1</label>
    </ligand>
</feature>
<dbReference type="GO" id="GO:0046958">
    <property type="term" value="P:nonassociative learning"/>
    <property type="evidence" value="ECO:0007669"/>
    <property type="project" value="UniProtKB-ARBA"/>
</dbReference>
<dbReference type="FunFam" id="1.10.1300.10:FF:000001">
    <property type="entry name" value="Phosphodiesterase"/>
    <property type="match status" value="1"/>
</dbReference>
<keyword evidence="4" id="KW-0378">Hydrolase</keyword>
<evidence type="ECO:0000256" key="8">
    <source>
        <dbReference type="ARBA" id="ARBA00079773"/>
    </source>
</evidence>
<evidence type="ECO:0000256" key="10">
    <source>
        <dbReference type="PIRSR" id="PIRSR623088-2"/>
    </source>
</evidence>
<protein>
    <recommendedName>
        <fullName evidence="2">3',5'-cyclic-AMP phosphodiesterase</fullName>
        <ecNumber evidence="2">3.1.4.53</ecNumber>
    </recommendedName>
    <alternativeName>
        <fullName evidence="7">Learning/memory process protein</fullName>
    </alternativeName>
    <alternativeName>
        <fullName evidence="8">Protein dunce</fullName>
    </alternativeName>
</protein>
<evidence type="ECO:0000256" key="3">
    <source>
        <dbReference type="ARBA" id="ARBA00022723"/>
    </source>
</evidence>
<dbReference type="GO" id="GO:0007614">
    <property type="term" value="P:short-term memory"/>
    <property type="evidence" value="ECO:0007669"/>
    <property type="project" value="UniProtKB-ARBA"/>
</dbReference>
<feature type="compositionally biased region" description="Acidic residues" evidence="12">
    <location>
        <begin position="394"/>
        <end position="410"/>
    </location>
</feature>
<evidence type="ECO:0000256" key="12">
    <source>
        <dbReference type="SAM" id="MobiDB-lite"/>
    </source>
</evidence>
<sequence>MRIAGQSMSQITGVKKPLSHTNSLTKLPKHGVETPHEDELDKYYEEIDKWGLDMFKIAECANKHPLTSIMYTIFKARDLIKTFKIPSKKFINFMITLEEHYLDVPYHNCLHAADVVQSVHVLLLSPALDSVFTDLEILTALFAAAIHDVDHPGVTNQYLINSSSELALMYNDESVLENHSLAVAFKVLQQEETDIFVNLSKKQRQTLRKMTIDMVLATDMSKHMSLLADLKTMVETKKVAGSGVLLLDNYTERIQVLQNMLHCADLSNPTKQLEIYKQWCELVMEEFFQQGDKERSLGLDISPMCDRYNATIEKSQVGFIDYIVHPLWETWGDLVHPDAQEILDTLEDNRDWYHSMIPMSPTAQELSAQEAEGVGPVRDLAAAAEKIKFQITLEEPEDEEEYEESAEQLE</sequence>
<feature type="binding site" evidence="10">
    <location>
        <position position="148"/>
    </location>
    <ligand>
        <name>AMP</name>
        <dbReference type="ChEBI" id="CHEBI:456215"/>
    </ligand>
</feature>
<feature type="binding site" evidence="10">
    <location>
        <position position="265"/>
    </location>
    <ligand>
        <name>AMP</name>
        <dbReference type="ChEBI" id="CHEBI:456215"/>
    </ligand>
</feature>
<dbReference type="Gene3D" id="1.10.1300.10">
    <property type="entry name" value="3'5'-cyclic nucleotide phosphodiesterase, catalytic domain"/>
    <property type="match status" value="1"/>
</dbReference>
<dbReference type="GO" id="GO:0046872">
    <property type="term" value="F:metal ion binding"/>
    <property type="evidence" value="ECO:0007669"/>
    <property type="project" value="UniProtKB-KW"/>
</dbReference>
<proteinExistence type="predicted"/>
<evidence type="ECO:0000256" key="7">
    <source>
        <dbReference type="ARBA" id="ARBA00078406"/>
    </source>
</evidence>
<dbReference type="GO" id="GO:0048675">
    <property type="term" value="P:axon extension"/>
    <property type="evidence" value="ECO:0007669"/>
    <property type="project" value="UniProtKB-ARBA"/>
</dbReference>
<dbReference type="PRINTS" id="PR00387">
    <property type="entry name" value="PDIESTERASE1"/>
</dbReference>
<evidence type="ECO:0000256" key="5">
    <source>
        <dbReference type="ARBA" id="ARBA00023149"/>
    </source>
</evidence>
<dbReference type="EC" id="3.1.4.53" evidence="2"/>
<feature type="binding site" evidence="10">
    <location>
        <begin position="107"/>
        <end position="111"/>
    </location>
    <ligand>
        <name>AMP</name>
        <dbReference type="ChEBI" id="CHEBI:456215"/>
    </ligand>
</feature>
<dbReference type="GO" id="GO:0007615">
    <property type="term" value="P:anesthesia-resistant memory"/>
    <property type="evidence" value="ECO:0007669"/>
    <property type="project" value="UniProtKB-ARBA"/>
</dbReference>
<dbReference type="GO" id="GO:0007165">
    <property type="term" value="P:signal transduction"/>
    <property type="evidence" value="ECO:0007669"/>
    <property type="project" value="InterPro"/>
</dbReference>
<dbReference type="GO" id="GO:0007268">
    <property type="term" value="P:chemical synaptic transmission"/>
    <property type="evidence" value="ECO:0007669"/>
    <property type="project" value="UniProtKB-ARBA"/>
</dbReference>
<name>A0A7R9M7X3_9ACAR</name>
<keyword evidence="5" id="KW-0114">cAMP</keyword>
<dbReference type="Proteomes" id="UP000728032">
    <property type="component" value="Unassembled WGS sequence"/>
</dbReference>
<evidence type="ECO:0000313" key="14">
    <source>
        <dbReference type="EMBL" id="CAD7655279.1"/>
    </source>
</evidence>
<organism evidence="14">
    <name type="scientific">Oppiella nova</name>
    <dbReference type="NCBI Taxonomy" id="334625"/>
    <lineage>
        <taxon>Eukaryota</taxon>
        <taxon>Metazoa</taxon>
        <taxon>Ecdysozoa</taxon>
        <taxon>Arthropoda</taxon>
        <taxon>Chelicerata</taxon>
        <taxon>Arachnida</taxon>
        <taxon>Acari</taxon>
        <taxon>Acariformes</taxon>
        <taxon>Sarcoptiformes</taxon>
        <taxon>Oribatida</taxon>
        <taxon>Brachypylina</taxon>
        <taxon>Oppioidea</taxon>
        <taxon>Oppiidae</taxon>
        <taxon>Oppiella</taxon>
    </lineage>
</organism>
<feature type="binding site" evidence="11">
    <location>
        <position position="147"/>
    </location>
    <ligand>
        <name>Zn(2+)</name>
        <dbReference type="ChEBI" id="CHEBI:29105"/>
        <label>1</label>
    </ligand>
</feature>
<dbReference type="PROSITE" id="PS51845">
    <property type="entry name" value="PDEASE_I_2"/>
    <property type="match status" value="1"/>
</dbReference>
<dbReference type="InterPro" id="IPR023174">
    <property type="entry name" value="PDEase_CS"/>
</dbReference>
<reference evidence="14" key="1">
    <citation type="submission" date="2020-11" db="EMBL/GenBank/DDBJ databases">
        <authorList>
            <person name="Tran Van P."/>
        </authorList>
    </citation>
    <scope>NUCLEOTIDE SEQUENCE</scope>
</reference>
<feature type="region of interest" description="Disordered" evidence="12">
    <location>
        <begin position="1"/>
        <end position="34"/>
    </location>
</feature>
<dbReference type="AlphaFoldDB" id="A0A7R9M7X3"/>
<dbReference type="InterPro" id="IPR036971">
    <property type="entry name" value="PDEase_catalytic_dom_sf"/>
</dbReference>
<dbReference type="CDD" id="cd00077">
    <property type="entry name" value="HDc"/>
    <property type="match status" value="1"/>
</dbReference>
<evidence type="ECO:0000259" key="13">
    <source>
        <dbReference type="PROSITE" id="PS51845"/>
    </source>
</evidence>
<keyword evidence="3 11" id="KW-0479">Metal-binding</keyword>
<evidence type="ECO:0000256" key="1">
    <source>
        <dbReference type="ARBA" id="ARBA00001968"/>
    </source>
</evidence>
<dbReference type="PROSITE" id="PS00126">
    <property type="entry name" value="PDEASE_I_1"/>
    <property type="match status" value="1"/>
</dbReference>
<dbReference type="EMBL" id="CAJPVJ010009250">
    <property type="protein sequence ID" value="CAG2172466.1"/>
    <property type="molecule type" value="Genomic_DNA"/>
</dbReference>
<comment type="function">
    <text evidence="6">Hydrolyzes the second messenger cAMP, which is a key regulator of many important physiological processes. Vital for female fertility. Required for learning/memory.</text>
</comment>
<evidence type="ECO:0000313" key="15">
    <source>
        <dbReference type="Proteomes" id="UP000728032"/>
    </source>
</evidence>
<accession>A0A7R9M7X3</accession>
<feature type="domain" description="PDEase" evidence="13">
    <location>
        <begin position="32"/>
        <end position="360"/>
    </location>
</feature>